<evidence type="ECO:0000256" key="1">
    <source>
        <dbReference type="ARBA" id="ARBA00004496"/>
    </source>
</evidence>
<dbReference type="AlphaFoldDB" id="A0AAE1PX98"/>
<protein>
    <submittedName>
        <fullName evidence="6">Uncharacterized protein</fullName>
    </submittedName>
</protein>
<dbReference type="InterPro" id="IPR051302">
    <property type="entry name" value="Dual_SerThr-Tyr_Kinase"/>
</dbReference>
<dbReference type="GO" id="GO:0045743">
    <property type="term" value="P:positive regulation of fibroblast growth factor receptor signaling pathway"/>
    <property type="evidence" value="ECO:0007669"/>
    <property type="project" value="TreeGrafter"/>
</dbReference>
<sequence>MNTYYPDLKETLEGKGDQVGDIRLSESEIGSLRGVLGVSAALVVWGQDSYGKALVHAHTRTVSLTLGKCTTAGESGYELAHSLHANQRPWGTVPRADLELDSQALQDEVTSSAILEVGLNHPLLREGIEVVVTPSLQPLHYLTTFLPDVLPILIYAITTDNLSHQVFEFGRGDGKGFGRGGGVIGCDGGVMD</sequence>
<reference evidence="6" key="1">
    <citation type="submission" date="2023-11" db="EMBL/GenBank/DDBJ databases">
        <title>Genome assemblies of two species of porcelain crab, Petrolisthes cinctipes and Petrolisthes manimaculis (Anomura: Porcellanidae).</title>
        <authorList>
            <person name="Angst P."/>
        </authorList>
    </citation>
    <scope>NUCLEOTIDE SEQUENCE</scope>
    <source>
        <strain evidence="6">PB745_02</strain>
        <tissue evidence="6">Gill</tissue>
    </source>
</reference>
<dbReference type="PANTHER" id="PTHR46392:SF1">
    <property type="entry name" value="DUAL SERINE_THREONINE AND TYROSINE PROTEIN KINASE"/>
    <property type="match status" value="1"/>
</dbReference>
<comment type="subcellular location">
    <subcellularLocation>
        <location evidence="1">Cytoplasm</location>
    </subcellularLocation>
</comment>
<keyword evidence="4" id="KW-0808">Transferase</keyword>
<evidence type="ECO:0000256" key="2">
    <source>
        <dbReference type="ARBA" id="ARBA00022490"/>
    </source>
</evidence>
<dbReference type="EMBL" id="JAWZYT010001013">
    <property type="protein sequence ID" value="KAK4316515.1"/>
    <property type="molecule type" value="Genomic_DNA"/>
</dbReference>
<dbReference type="PANTHER" id="PTHR46392">
    <property type="entry name" value="DUAL SERINE/THREONINE AND TYROSINE PROTEIN KINASE"/>
    <property type="match status" value="1"/>
</dbReference>
<dbReference type="GO" id="GO:0004674">
    <property type="term" value="F:protein serine/threonine kinase activity"/>
    <property type="evidence" value="ECO:0007669"/>
    <property type="project" value="UniProtKB-KW"/>
</dbReference>
<dbReference type="GO" id="GO:0043066">
    <property type="term" value="P:negative regulation of apoptotic process"/>
    <property type="evidence" value="ECO:0007669"/>
    <property type="project" value="TreeGrafter"/>
</dbReference>
<accession>A0AAE1PX98</accession>
<keyword evidence="2" id="KW-0963">Cytoplasm</keyword>
<keyword evidence="3" id="KW-0723">Serine/threonine-protein kinase</keyword>
<dbReference type="GO" id="GO:0044344">
    <property type="term" value="P:cellular response to fibroblast growth factor stimulus"/>
    <property type="evidence" value="ECO:0007669"/>
    <property type="project" value="TreeGrafter"/>
</dbReference>
<evidence type="ECO:0000256" key="4">
    <source>
        <dbReference type="ARBA" id="ARBA00022679"/>
    </source>
</evidence>
<evidence type="ECO:0000256" key="3">
    <source>
        <dbReference type="ARBA" id="ARBA00022527"/>
    </source>
</evidence>
<evidence type="ECO:0000313" key="7">
    <source>
        <dbReference type="Proteomes" id="UP001292094"/>
    </source>
</evidence>
<comment type="caution">
    <text evidence="6">The sequence shown here is derived from an EMBL/GenBank/DDBJ whole genome shotgun (WGS) entry which is preliminary data.</text>
</comment>
<dbReference type="GO" id="GO:0005737">
    <property type="term" value="C:cytoplasm"/>
    <property type="evidence" value="ECO:0007669"/>
    <property type="project" value="UniProtKB-SubCell"/>
</dbReference>
<keyword evidence="5" id="KW-0418">Kinase</keyword>
<dbReference type="GO" id="GO:0070374">
    <property type="term" value="P:positive regulation of ERK1 and ERK2 cascade"/>
    <property type="evidence" value="ECO:0007669"/>
    <property type="project" value="TreeGrafter"/>
</dbReference>
<evidence type="ECO:0000256" key="5">
    <source>
        <dbReference type="ARBA" id="ARBA00022777"/>
    </source>
</evidence>
<gene>
    <name evidence="6" type="ORF">Pmani_012292</name>
</gene>
<dbReference type="Proteomes" id="UP001292094">
    <property type="component" value="Unassembled WGS sequence"/>
</dbReference>
<proteinExistence type="predicted"/>
<evidence type="ECO:0000313" key="6">
    <source>
        <dbReference type="EMBL" id="KAK4316515.1"/>
    </source>
</evidence>
<name>A0AAE1PX98_9EUCA</name>
<keyword evidence="7" id="KW-1185">Reference proteome</keyword>
<organism evidence="6 7">
    <name type="scientific">Petrolisthes manimaculis</name>
    <dbReference type="NCBI Taxonomy" id="1843537"/>
    <lineage>
        <taxon>Eukaryota</taxon>
        <taxon>Metazoa</taxon>
        <taxon>Ecdysozoa</taxon>
        <taxon>Arthropoda</taxon>
        <taxon>Crustacea</taxon>
        <taxon>Multicrustacea</taxon>
        <taxon>Malacostraca</taxon>
        <taxon>Eumalacostraca</taxon>
        <taxon>Eucarida</taxon>
        <taxon>Decapoda</taxon>
        <taxon>Pleocyemata</taxon>
        <taxon>Anomura</taxon>
        <taxon>Galatheoidea</taxon>
        <taxon>Porcellanidae</taxon>
        <taxon>Petrolisthes</taxon>
    </lineage>
</organism>